<dbReference type="Proteomes" id="UP000196587">
    <property type="component" value="Unassembled WGS sequence"/>
</dbReference>
<evidence type="ECO:0000313" key="1">
    <source>
        <dbReference type="EMBL" id="OUP35896.1"/>
    </source>
</evidence>
<dbReference type="RefSeq" id="WP_087412144.1">
    <property type="nucleotide sequence ID" value="NZ_CALIXP010000067.1"/>
</dbReference>
<gene>
    <name evidence="1" type="ORF">B5F24_03380</name>
</gene>
<accession>A0A1Y4JW29</accession>
<proteinExistence type="predicted"/>
<dbReference type="Pfam" id="PF14072">
    <property type="entry name" value="DndB"/>
    <property type="match status" value="1"/>
</dbReference>
<dbReference type="CDD" id="cd16414">
    <property type="entry name" value="dndB_like"/>
    <property type="match status" value="1"/>
</dbReference>
<organism evidence="1 2">
    <name type="scientific">Bacteroides clarus</name>
    <dbReference type="NCBI Taxonomy" id="626929"/>
    <lineage>
        <taxon>Bacteria</taxon>
        <taxon>Pseudomonadati</taxon>
        <taxon>Bacteroidota</taxon>
        <taxon>Bacteroidia</taxon>
        <taxon>Bacteroidales</taxon>
        <taxon>Bacteroidaceae</taxon>
        <taxon>Bacteroides</taxon>
    </lineage>
</organism>
<dbReference type="InterPro" id="IPR017642">
    <property type="entry name" value="DNA_S_mod_DndB"/>
</dbReference>
<evidence type="ECO:0000313" key="2">
    <source>
        <dbReference type="Proteomes" id="UP000196587"/>
    </source>
</evidence>
<dbReference type="EMBL" id="NFKE01000002">
    <property type="protein sequence ID" value="OUP35896.1"/>
    <property type="molecule type" value="Genomic_DNA"/>
</dbReference>
<protein>
    <recommendedName>
        <fullName evidence="3">DGQHR domain-containing protein</fullName>
    </recommendedName>
</protein>
<dbReference type="AlphaFoldDB" id="A0A1Y4JW29"/>
<name>A0A1Y4JW29_9BACE</name>
<sequence>MTNIPAIKGQIGNTIYYIANLTFFQIATMVSRVNDELHTANSIKEQIQRSLSDNYIKIKDYIIKREDHFFDSLVLAVYDGDPQWREIRYEIDGHTYPNIGLLELNGEEKIFPVDGQHRVEGIKKALECKPEIADETISVVLIGHKNTVEGREHSRRIFSTLNRYVKPVRLGDIIALDEDDTVAIVTRNMLENYPLFTGNRIKATNNKAIPANDKMAFTSLMTLYACHITLFNTFISIREGKKYTQSQLNEYLKFRPSDDVLEAFECFLVEFWDLMRSVFPEFNDFINSTSPTTAATEMRSSESGGNIFFRPIGLQPFVEAVSKIRLEKMTEFVEILHRFGHMERTVSHSPWNKVLWNSMTHKMVMRNQALVKYLLLYLYDNTILSETDLKKMRVKYASIFGIDTEEEAMNQINNLSLNAEN</sequence>
<evidence type="ECO:0008006" key="3">
    <source>
        <dbReference type="Google" id="ProtNLM"/>
    </source>
</evidence>
<dbReference type="NCBIfam" id="TIGR03187">
    <property type="entry name" value="DGQHR"/>
    <property type="match status" value="1"/>
</dbReference>
<reference evidence="2" key="1">
    <citation type="submission" date="2017-04" db="EMBL/GenBank/DDBJ databases">
        <title>Function of individual gut microbiota members based on whole genome sequencing of pure cultures obtained from chicken caecum.</title>
        <authorList>
            <person name="Medvecky M."/>
            <person name="Cejkova D."/>
            <person name="Polansky O."/>
            <person name="Karasova D."/>
            <person name="Kubasova T."/>
            <person name="Cizek A."/>
            <person name="Rychlik I."/>
        </authorList>
    </citation>
    <scope>NUCLEOTIDE SEQUENCE [LARGE SCALE GENOMIC DNA]</scope>
    <source>
        <strain evidence="2">An189</strain>
    </source>
</reference>
<comment type="caution">
    <text evidence="1">The sequence shown here is derived from an EMBL/GenBank/DDBJ whole genome shotgun (WGS) entry which is preliminary data.</text>
</comment>
<dbReference type="InterPro" id="IPR017601">
    <property type="entry name" value="DGQHR-contain_dom"/>
</dbReference>